<evidence type="ECO:0000313" key="2">
    <source>
        <dbReference type="Proteomes" id="UP000886602"/>
    </source>
</evidence>
<dbReference type="Proteomes" id="UP000886602">
    <property type="component" value="Unassembled WGS sequence"/>
</dbReference>
<dbReference type="EMBL" id="JADJNC010000028">
    <property type="protein sequence ID" value="MBK7424331.1"/>
    <property type="molecule type" value="Genomic_DNA"/>
</dbReference>
<comment type="caution">
    <text evidence="1">The sequence shown here is derived from an EMBL/GenBank/DDBJ whole genome shotgun (WGS) entry which is preliminary data.</text>
</comment>
<protein>
    <submittedName>
        <fullName evidence="1">Uncharacterized protein</fullName>
    </submittedName>
</protein>
<organism evidence="1 2">
    <name type="scientific">Candidatus Propionivibrio dominans</name>
    <dbReference type="NCBI Taxonomy" id="2954373"/>
    <lineage>
        <taxon>Bacteria</taxon>
        <taxon>Pseudomonadati</taxon>
        <taxon>Pseudomonadota</taxon>
        <taxon>Betaproteobacteria</taxon>
        <taxon>Rhodocyclales</taxon>
        <taxon>Rhodocyclaceae</taxon>
        <taxon>Propionivibrio</taxon>
    </lineage>
</organism>
<accession>A0A9D7FM34</accession>
<sequence>MNIEQFCAEFEASGAGACRIDDVIDGWKKDDQRRVAEDYLGMEALIAVLTVDGAMGDGLLDQISPELLKAFAARRGEGLDSYDEVRTYIQEMLTRGDHSVGGVVNQIKGQIGELVFKEEAGVPRLFSSLNQPRGMGRSYSAC</sequence>
<name>A0A9D7FM34_9RHOO</name>
<evidence type="ECO:0000313" key="1">
    <source>
        <dbReference type="EMBL" id="MBK7424331.1"/>
    </source>
</evidence>
<reference evidence="1" key="1">
    <citation type="submission" date="2020-10" db="EMBL/GenBank/DDBJ databases">
        <title>Connecting structure to function with the recovery of over 1000 high-quality activated sludge metagenome-assembled genomes encoding full-length rRNA genes using long-read sequencing.</title>
        <authorList>
            <person name="Singleton C.M."/>
            <person name="Petriglieri F."/>
            <person name="Kristensen J.M."/>
            <person name="Kirkegaard R.H."/>
            <person name="Michaelsen T.Y."/>
            <person name="Andersen M.H."/>
            <person name="Karst S.M."/>
            <person name="Dueholm M.S."/>
            <person name="Nielsen P.H."/>
            <person name="Albertsen M."/>
        </authorList>
    </citation>
    <scope>NUCLEOTIDE SEQUENCE</scope>
    <source>
        <strain evidence="1">EsbW_18-Q3-R4-48_MAXAC.044</strain>
    </source>
</reference>
<gene>
    <name evidence="1" type="ORF">IPJ48_15310</name>
</gene>
<proteinExistence type="predicted"/>
<dbReference type="AlphaFoldDB" id="A0A9D7FM34"/>